<evidence type="ECO:0000313" key="1">
    <source>
        <dbReference type="EMBL" id="KAK6485234.1"/>
    </source>
</evidence>
<dbReference type="PANTHER" id="PTHR36296:SF1">
    <property type="entry name" value="CHROMOSOME 2 OPEN READING FRAME 80"/>
    <property type="match status" value="1"/>
</dbReference>
<dbReference type="Pfam" id="PF17718">
    <property type="entry name" value="DUF5563"/>
    <property type="match status" value="1"/>
</dbReference>
<name>A0ABR0ZKK8_HUSHU</name>
<protein>
    <submittedName>
        <fullName evidence="1">Uncharacterized protein</fullName>
    </submittedName>
</protein>
<sequence length="209" mass="23733">MEKRRLRKEIEHLLVEYIGVRLRENRFDPKGKKDSTLLDDLAHYDLAINVALLWLNKAEKKDFTDNEIRVSSSRECKHPNRMEREAMILSSFAGILMNTLPVEEVISLYKCKPSTAHSGQHAKSQIVHPFTLSCHPFAMLTAIKAVEHARKHSMKLNSWKSAKNKCESTADNTAAQAAAPPTNAEECALEDYPEDYLGCFDLCDDELCK</sequence>
<proteinExistence type="predicted"/>
<organism evidence="1 2">
    <name type="scientific">Huso huso</name>
    <name type="common">Beluga</name>
    <name type="synonym">Acipenser huso</name>
    <dbReference type="NCBI Taxonomy" id="61971"/>
    <lineage>
        <taxon>Eukaryota</taxon>
        <taxon>Metazoa</taxon>
        <taxon>Chordata</taxon>
        <taxon>Craniata</taxon>
        <taxon>Vertebrata</taxon>
        <taxon>Euteleostomi</taxon>
        <taxon>Actinopterygii</taxon>
        <taxon>Chondrostei</taxon>
        <taxon>Acipenseriformes</taxon>
        <taxon>Acipenseridae</taxon>
        <taxon>Huso</taxon>
    </lineage>
</organism>
<dbReference type="InterPro" id="IPR038776">
    <property type="entry name" value="C2orf80"/>
</dbReference>
<gene>
    <name evidence="1" type="ORF">HHUSO_G13208</name>
</gene>
<reference evidence="1 2" key="1">
    <citation type="submission" date="2021-05" db="EMBL/GenBank/DDBJ databases">
        <authorList>
            <person name="Zahm M."/>
            <person name="Klopp C."/>
            <person name="Cabau C."/>
            <person name="Kuhl H."/>
            <person name="Suciu R."/>
            <person name="Ciorpac M."/>
            <person name="Holostenco D."/>
            <person name="Gessner J."/>
            <person name="Wuertz S."/>
            <person name="Hohne C."/>
            <person name="Stock M."/>
            <person name="Gislard M."/>
            <person name="Lluch J."/>
            <person name="Milhes M."/>
            <person name="Lampietro C."/>
            <person name="Lopez Roques C."/>
            <person name="Donnadieu C."/>
            <person name="Du K."/>
            <person name="Schartl M."/>
            <person name="Guiguen Y."/>
        </authorList>
    </citation>
    <scope>NUCLEOTIDE SEQUENCE [LARGE SCALE GENOMIC DNA]</scope>
    <source>
        <strain evidence="1">Hh-F2</strain>
        <tissue evidence="1">Blood</tissue>
    </source>
</reference>
<dbReference type="Proteomes" id="UP001369086">
    <property type="component" value="Unassembled WGS sequence"/>
</dbReference>
<comment type="caution">
    <text evidence="1">The sequence shown here is derived from an EMBL/GenBank/DDBJ whole genome shotgun (WGS) entry which is preliminary data.</text>
</comment>
<dbReference type="PANTHER" id="PTHR36296">
    <property type="entry name" value="GAMMA-CRYSTALLIN A"/>
    <property type="match status" value="1"/>
</dbReference>
<dbReference type="EMBL" id="JAHFZB010000010">
    <property type="protein sequence ID" value="KAK6485234.1"/>
    <property type="molecule type" value="Genomic_DNA"/>
</dbReference>
<evidence type="ECO:0000313" key="2">
    <source>
        <dbReference type="Proteomes" id="UP001369086"/>
    </source>
</evidence>
<keyword evidence="2" id="KW-1185">Reference proteome</keyword>
<accession>A0ABR0ZKK8</accession>